<dbReference type="EMBL" id="JAYMGO010000016">
    <property type="protein sequence ID" value="KAL1258649.1"/>
    <property type="molecule type" value="Genomic_DNA"/>
</dbReference>
<feature type="signal peptide" evidence="1">
    <location>
        <begin position="1"/>
        <end position="31"/>
    </location>
</feature>
<reference evidence="2 3" key="1">
    <citation type="submission" date="2023-09" db="EMBL/GenBank/DDBJ databases">
        <authorList>
            <person name="Wang M."/>
        </authorList>
    </citation>
    <scope>NUCLEOTIDE SEQUENCE [LARGE SCALE GENOMIC DNA]</scope>
    <source>
        <strain evidence="2">GT-2023</strain>
        <tissue evidence="2">Liver</tissue>
    </source>
</reference>
<gene>
    <name evidence="2" type="ORF">QQF64_009226</name>
</gene>
<feature type="chain" id="PRO_5047522599" description="Secreted protein" evidence="1">
    <location>
        <begin position="32"/>
        <end position="81"/>
    </location>
</feature>
<dbReference type="Proteomes" id="UP001558613">
    <property type="component" value="Unassembled WGS sequence"/>
</dbReference>
<proteinExistence type="predicted"/>
<keyword evidence="3" id="KW-1185">Reference proteome</keyword>
<evidence type="ECO:0008006" key="4">
    <source>
        <dbReference type="Google" id="ProtNLM"/>
    </source>
</evidence>
<keyword evidence="1" id="KW-0732">Signal</keyword>
<organism evidence="2 3">
    <name type="scientific">Cirrhinus molitorella</name>
    <name type="common">mud carp</name>
    <dbReference type="NCBI Taxonomy" id="172907"/>
    <lineage>
        <taxon>Eukaryota</taxon>
        <taxon>Metazoa</taxon>
        <taxon>Chordata</taxon>
        <taxon>Craniata</taxon>
        <taxon>Vertebrata</taxon>
        <taxon>Euteleostomi</taxon>
        <taxon>Actinopterygii</taxon>
        <taxon>Neopterygii</taxon>
        <taxon>Teleostei</taxon>
        <taxon>Ostariophysi</taxon>
        <taxon>Cypriniformes</taxon>
        <taxon>Cyprinidae</taxon>
        <taxon>Labeoninae</taxon>
        <taxon>Labeonini</taxon>
        <taxon>Cirrhinus</taxon>
    </lineage>
</organism>
<sequence>METRAGRSGKRSVAAMLTCCGCSLLCTRTRASHNFCRPCQEGPDAANRCRHCQEPWHTHTPPNNTNSDIQKGMQIHRAEMI</sequence>
<name>A0ABR3M0J9_9TELE</name>
<protein>
    <recommendedName>
        <fullName evidence="4">Secreted protein</fullName>
    </recommendedName>
</protein>
<evidence type="ECO:0000256" key="1">
    <source>
        <dbReference type="SAM" id="SignalP"/>
    </source>
</evidence>
<evidence type="ECO:0000313" key="2">
    <source>
        <dbReference type="EMBL" id="KAL1258649.1"/>
    </source>
</evidence>
<evidence type="ECO:0000313" key="3">
    <source>
        <dbReference type="Proteomes" id="UP001558613"/>
    </source>
</evidence>
<accession>A0ABR3M0J9</accession>
<comment type="caution">
    <text evidence="2">The sequence shown here is derived from an EMBL/GenBank/DDBJ whole genome shotgun (WGS) entry which is preliminary data.</text>
</comment>